<dbReference type="EMBL" id="CP018743">
    <property type="protein sequence ID" value="APO83322.1"/>
    <property type="molecule type" value="Genomic_DNA"/>
</dbReference>
<gene>
    <name evidence="3" type="ORF">BGP82_16840</name>
    <name evidence="2" type="ORF">BL240_18480</name>
</gene>
<proteinExistence type="predicted"/>
<organism evidence="2 4">
    <name type="scientific">Pseudomonas putida</name>
    <name type="common">Arthrobacter siderocapsulatus</name>
    <dbReference type="NCBI Taxonomy" id="303"/>
    <lineage>
        <taxon>Bacteria</taxon>
        <taxon>Pseudomonadati</taxon>
        <taxon>Pseudomonadota</taxon>
        <taxon>Gammaproteobacteria</taxon>
        <taxon>Pseudomonadales</taxon>
        <taxon>Pseudomonadaceae</taxon>
        <taxon>Pseudomonas</taxon>
    </lineage>
</organism>
<evidence type="ECO:0008006" key="6">
    <source>
        <dbReference type="Google" id="ProtNLM"/>
    </source>
</evidence>
<dbReference type="Proteomes" id="UP000237378">
    <property type="component" value="Unassembled WGS sequence"/>
</dbReference>
<reference evidence="3 5" key="3">
    <citation type="submission" date="2018-03" db="EMBL/GenBank/DDBJ databases">
        <title>Draft genome of Pseudomonas putida strain KH-18-2.</title>
        <authorList>
            <person name="Yoshizawa S."/>
            <person name="Khan N.H."/>
            <person name="Nishimura M."/>
            <person name="Chiura H.X."/>
            <person name="Ogura Y."/>
            <person name="Hayashi T."/>
            <person name="Kogure K."/>
        </authorList>
    </citation>
    <scope>NUCLEOTIDE SEQUENCE [LARGE SCALE GENOMIC DNA]</scope>
    <source>
        <strain evidence="3 5">KH-18-2</strain>
    </source>
</reference>
<reference evidence="3 5" key="1">
    <citation type="submission" date="2016-08" db="EMBL/GenBank/DDBJ databases">
        <authorList>
            <person name="Seilhamer J.J."/>
        </authorList>
    </citation>
    <scope>NUCLEOTIDE SEQUENCE [LARGE SCALE GENOMIC DNA]</scope>
    <source>
        <strain evidence="3 5">KH-18-2</strain>
    </source>
</reference>
<dbReference type="EMBL" id="MING01000083">
    <property type="protein sequence ID" value="POG02969.1"/>
    <property type="molecule type" value="Genomic_DNA"/>
</dbReference>
<evidence type="ECO:0000313" key="5">
    <source>
        <dbReference type="Proteomes" id="UP000237378"/>
    </source>
</evidence>
<feature type="chain" id="PRO_5036309033" description="BEACH domain-containing protein" evidence="1">
    <location>
        <begin position="23"/>
        <end position="223"/>
    </location>
</feature>
<dbReference type="AlphaFoldDB" id="A0A1L5PT11"/>
<reference evidence="2 4" key="2">
    <citation type="submission" date="2016-12" db="EMBL/GenBank/DDBJ databases">
        <title>Draft Genome Sequence of Mercury Resistant Pseudomonas DRA525.</title>
        <authorList>
            <person name="Drace K.M."/>
        </authorList>
    </citation>
    <scope>NUCLEOTIDE SEQUENCE [LARGE SCALE GENOMIC DNA]</scope>
    <source>
        <strain evidence="2 4">DRA525</strain>
    </source>
</reference>
<accession>A0A1L5PT11</accession>
<keyword evidence="1" id="KW-0732">Signal</keyword>
<dbReference type="RefSeq" id="WP_075045780.1">
    <property type="nucleotide sequence ID" value="NZ_CP018743.1"/>
</dbReference>
<protein>
    <recommendedName>
        <fullName evidence="6">BEACH domain-containing protein</fullName>
    </recommendedName>
</protein>
<name>A0A1L5PT11_PSEPU</name>
<feature type="signal peptide" evidence="1">
    <location>
        <begin position="1"/>
        <end position="22"/>
    </location>
</feature>
<evidence type="ECO:0000313" key="2">
    <source>
        <dbReference type="EMBL" id="APO83322.1"/>
    </source>
</evidence>
<evidence type="ECO:0000313" key="3">
    <source>
        <dbReference type="EMBL" id="POG02969.1"/>
    </source>
</evidence>
<evidence type="ECO:0000256" key="1">
    <source>
        <dbReference type="SAM" id="SignalP"/>
    </source>
</evidence>
<sequence length="223" mass="23252">MKVQHFQALVIGALCLGAAVLAAETYNHHQQLVELQATARDTPADPAPALRRDIDALSNTLATLQPQVAALGEAQGQSASAQAGLSQQLADLSASLKVLQATPRGPSNADLTRLEQRLAAVESAIEKLSTPAAVPAAAITRPATATGQKTKAKSPAPPFTLLGIETRGAIRFVAALPAGARSLSAVHLLQPGDSLNNWQLRTIREDQAVFHVPGHGDRTLSLP</sequence>
<evidence type="ECO:0000313" key="4">
    <source>
        <dbReference type="Proteomes" id="UP000185146"/>
    </source>
</evidence>
<dbReference type="Proteomes" id="UP000185146">
    <property type="component" value="Chromosome"/>
</dbReference>
<dbReference type="Gene3D" id="1.20.5.340">
    <property type="match status" value="1"/>
</dbReference>